<keyword evidence="2" id="KW-1185">Reference proteome</keyword>
<gene>
    <name evidence="1" type="ORF">AVEN_18727_1</name>
</gene>
<accession>A0A4Y2GKS5</accession>
<proteinExistence type="predicted"/>
<dbReference type="PANTHER" id="PTHR46060:SF1">
    <property type="entry name" value="MARINER MOS1 TRANSPOSASE-LIKE PROTEIN"/>
    <property type="match status" value="1"/>
</dbReference>
<sequence>MGVEGLHADHKTARMAMSLEGFWTIMQASTQQGTQKKTFVAWHGGDWITRPTDPVFAPSDFHLFPALKSTLSERHFRSDEEVRLAVMTFLRSLGTDYYQDGFLKLISRHDKCINIGGEYFLESSKKFVFCYAVVCFVL</sequence>
<comment type="caution">
    <text evidence="1">The sequence shown here is derived from an EMBL/GenBank/DDBJ whole genome shotgun (WGS) entry which is preliminary data.</text>
</comment>
<reference evidence="1 2" key="1">
    <citation type="journal article" date="2019" name="Sci. Rep.">
        <title>Orb-weaving spider Araneus ventricosus genome elucidates the spidroin gene catalogue.</title>
        <authorList>
            <person name="Kono N."/>
            <person name="Nakamura H."/>
            <person name="Ohtoshi R."/>
            <person name="Moran D.A.P."/>
            <person name="Shinohara A."/>
            <person name="Yoshida Y."/>
            <person name="Fujiwara M."/>
            <person name="Mori M."/>
            <person name="Tomita M."/>
            <person name="Arakawa K."/>
        </authorList>
    </citation>
    <scope>NUCLEOTIDE SEQUENCE [LARGE SCALE GENOMIC DNA]</scope>
</reference>
<protein>
    <submittedName>
        <fullName evidence="1">Uncharacterized protein</fullName>
    </submittedName>
</protein>
<dbReference type="GO" id="GO:0003676">
    <property type="term" value="F:nucleic acid binding"/>
    <property type="evidence" value="ECO:0007669"/>
    <property type="project" value="InterPro"/>
</dbReference>
<dbReference type="PANTHER" id="PTHR46060">
    <property type="entry name" value="MARINER MOS1 TRANSPOSASE-LIKE PROTEIN"/>
    <property type="match status" value="1"/>
</dbReference>
<dbReference type="AlphaFoldDB" id="A0A4Y2GKS5"/>
<dbReference type="Gene3D" id="3.30.420.10">
    <property type="entry name" value="Ribonuclease H-like superfamily/Ribonuclease H"/>
    <property type="match status" value="1"/>
</dbReference>
<dbReference type="InterPro" id="IPR036397">
    <property type="entry name" value="RNaseH_sf"/>
</dbReference>
<dbReference type="InterPro" id="IPR052709">
    <property type="entry name" value="Transposase-MT_Hybrid"/>
</dbReference>
<dbReference type="EMBL" id="BGPR01001439">
    <property type="protein sequence ID" value="GBM53961.1"/>
    <property type="molecule type" value="Genomic_DNA"/>
</dbReference>
<evidence type="ECO:0000313" key="1">
    <source>
        <dbReference type="EMBL" id="GBM53961.1"/>
    </source>
</evidence>
<organism evidence="1 2">
    <name type="scientific">Araneus ventricosus</name>
    <name type="common">Orbweaver spider</name>
    <name type="synonym">Epeira ventricosa</name>
    <dbReference type="NCBI Taxonomy" id="182803"/>
    <lineage>
        <taxon>Eukaryota</taxon>
        <taxon>Metazoa</taxon>
        <taxon>Ecdysozoa</taxon>
        <taxon>Arthropoda</taxon>
        <taxon>Chelicerata</taxon>
        <taxon>Arachnida</taxon>
        <taxon>Araneae</taxon>
        <taxon>Araneomorphae</taxon>
        <taxon>Entelegynae</taxon>
        <taxon>Araneoidea</taxon>
        <taxon>Araneidae</taxon>
        <taxon>Araneus</taxon>
    </lineage>
</organism>
<evidence type="ECO:0000313" key="2">
    <source>
        <dbReference type="Proteomes" id="UP000499080"/>
    </source>
</evidence>
<dbReference type="Proteomes" id="UP000499080">
    <property type="component" value="Unassembled WGS sequence"/>
</dbReference>
<dbReference type="OrthoDB" id="6128144at2759"/>
<name>A0A4Y2GKS5_ARAVE</name>